<protein>
    <recommendedName>
        <fullName evidence="10">UDP-N-acetylglucosamine transporter</fullName>
    </recommendedName>
</protein>
<dbReference type="KEGG" id="ovi:T265_03085"/>
<feature type="transmembrane region" description="Helical" evidence="7">
    <location>
        <begin position="401"/>
        <end position="422"/>
    </location>
</feature>
<evidence type="ECO:0000313" key="9">
    <source>
        <dbReference type="Proteomes" id="UP000054324"/>
    </source>
</evidence>
<dbReference type="SUPFAM" id="SSF103481">
    <property type="entry name" value="Multidrug resistance efflux transporter EmrE"/>
    <property type="match status" value="1"/>
</dbReference>
<dbReference type="PANTHER" id="PTHR10231">
    <property type="entry name" value="NUCLEOTIDE-SUGAR TRANSMEMBRANE TRANSPORTER"/>
    <property type="match status" value="1"/>
</dbReference>
<dbReference type="EMBL" id="KL596660">
    <property type="protein sequence ID" value="KER30473.1"/>
    <property type="molecule type" value="Genomic_DNA"/>
</dbReference>
<comment type="subcellular location">
    <subcellularLocation>
        <location evidence="1">Membrane</location>
        <topology evidence="1">Multi-pass membrane protein</topology>
    </subcellularLocation>
</comment>
<keyword evidence="9" id="KW-1185">Reference proteome</keyword>
<keyword evidence="3" id="KW-0813">Transport</keyword>
<keyword evidence="5 7" id="KW-1133">Transmembrane helix</keyword>
<comment type="similarity">
    <text evidence="2">Belongs to the nucleotide-sugar transporter family. SLC35A subfamily.</text>
</comment>
<feature type="transmembrane region" description="Helical" evidence="7">
    <location>
        <begin position="338"/>
        <end position="359"/>
    </location>
</feature>
<feature type="transmembrane region" description="Helical" evidence="7">
    <location>
        <begin position="428"/>
        <end position="448"/>
    </location>
</feature>
<dbReference type="OrthoDB" id="408493at2759"/>
<organism evidence="8 9">
    <name type="scientific">Opisthorchis viverrini</name>
    <name type="common">Southeast Asian liver fluke</name>
    <dbReference type="NCBI Taxonomy" id="6198"/>
    <lineage>
        <taxon>Eukaryota</taxon>
        <taxon>Metazoa</taxon>
        <taxon>Spiralia</taxon>
        <taxon>Lophotrochozoa</taxon>
        <taxon>Platyhelminthes</taxon>
        <taxon>Trematoda</taxon>
        <taxon>Digenea</taxon>
        <taxon>Opisthorchiida</taxon>
        <taxon>Opisthorchiata</taxon>
        <taxon>Opisthorchiidae</taxon>
        <taxon>Opisthorchis</taxon>
    </lineage>
</organism>
<evidence type="ECO:0000256" key="7">
    <source>
        <dbReference type="SAM" id="Phobius"/>
    </source>
</evidence>
<dbReference type="GO" id="GO:0000139">
    <property type="term" value="C:Golgi membrane"/>
    <property type="evidence" value="ECO:0007669"/>
    <property type="project" value="InterPro"/>
</dbReference>
<dbReference type="GeneID" id="20317272"/>
<feature type="transmembrane region" description="Helical" evidence="7">
    <location>
        <begin position="306"/>
        <end position="326"/>
    </location>
</feature>
<proteinExistence type="inferred from homology"/>
<name>A0A074ZSS2_OPIVI</name>
<dbReference type="Proteomes" id="UP000054324">
    <property type="component" value="Unassembled WGS sequence"/>
</dbReference>
<evidence type="ECO:0000256" key="5">
    <source>
        <dbReference type="ARBA" id="ARBA00022989"/>
    </source>
</evidence>
<dbReference type="InterPro" id="IPR037185">
    <property type="entry name" value="EmrE-like"/>
</dbReference>
<dbReference type="GO" id="GO:0015165">
    <property type="term" value="F:pyrimidine nucleotide-sugar transmembrane transporter activity"/>
    <property type="evidence" value="ECO:0007669"/>
    <property type="project" value="InterPro"/>
</dbReference>
<feature type="transmembrane region" description="Helical" evidence="7">
    <location>
        <begin position="136"/>
        <end position="155"/>
    </location>
</feature>
<dbReference type="Pfam" id="PF04142">
    <property type="entry name" value="Nuc_sug_transp"/>
    <property type="match status" value="1"/>
</dbReference>
<dbReference type="STRING" id="6198.A0A074ZSS2"/>
<sequence>MICQFGGRFLQDPWMDLVGLQRAELVDLVQELKNVLHSEDQSYLSGAGGTVLQAKIGIVQACDNQASVGTGIRWWKSCKRIKNKSPTSETAAQPSAPPFGLKTEFLKEDQHSFHLIILGIEVPRKVGRQMSCTSSWIKYGSLAFLTIQTTCLVLLMRVSRTTDGPRYLISTIVVCAEVSKLLACILMTLVGEKGNFHAAAKVIIDQVFVNYLDTLRVLIPAALYVIQNNLLYVAISHLNAVAYQILYQCKIFTTAFFMVTLLGRRLILTQWIALLLLFIGIILSQWDPDSKSTAPGKNDVSYSSTLIGFLALACASFSSGFAGVYFEKILKGTAPSVWIRNIQLALFGITIGLCGVHTYDREAVAMKGFFQGYTPIVWVIVLLQTCSGLGIAFVMKYADNILKGFAAGLSIILSSTVSYFVLHDFTPSLTTLVGAALVIGAMVLYGYVPQVRPHLQNRSEV</sequence>
<evidence type="ECO:0000313" key="8">
    <source>
        <dbReference type="EMBL" id="KER30473.1"/>
    </source>
</evidence>
<dbReference type="NCBIfam" id="TIGR00803">
    <property type="entry name" value="nst"/>
    <property type="match status" value="1"/>
</dbReference>
<dbReference type="AlphaFoldDB" id="A0A074ZSS2"/>
<keyword evidence="6 7" id="KW-0472">Membrane</keyword>
<evidence type="ECO:0008006" key="10">
    <source>
        <dbReference type="Google" id="ProtNLM"/>
    </source>
</evidence>
<dbReference type="RefSeq" id="XP_009165754.1">
    <property type="nucleotide sequence ID" value="XM_009167490.1"/>
</dbReference>
<evidence type="ECO:0000256" key="1">
    <source>
        <dbReference type="ARBA" id="ARBA00004141"/>
    </source>
</evidence>
<evidence type="ECO:0000256" key="3">
    <source>
        <dbReference type="ARBA" id="ARBA00022597"/>
    </source>
</evidence>
<evidence type="ECO:0000256" key="4">
    <source>
        <dbReference type="ARBA" id="ARBA00022692"/>
    </source>
</evidence>
<evidence type="ECO:0000256" key="6">
    <source>
        <dbReference type="ARBA" id="ARBA00023136"/>
    </source>
</evidence>
<feature type="transmembrane region" description="Helical" evidence="7">
    <location>
        <begin position="221"/>
        <end position="246"/>
    </location>
</feature>
<keyword evidence="3" id="KW-0762">Sugar transport</keyword>
<feature type="transmembrane region" description="Helical" evidence="7">
    <location>
        <begin position="375"/>
        <end position="394"/>
    </location>
</feature>
<accession>A0A074ZSS2</accession>
<reference evidence="8 9" key="1">
    <citation type="submission" date="2013-11" db="EMBL/GenBank/DDBJ databases">
        <title>Opisthorchis viverrini - life in the bile duct.</title>
        <authorList>
            <person name="Young N.D."/>
            <person name="Nagarajan N."/>
            <person name="Lin S.J."/>
            <person name="Korhonen P.K."/>
            <person name="Jex A.R."/>
            <person name="Hall R.S."/>
            <person name="Safavi-Hemami H."/>
            <person name="Kaewkong W."/>
            <person name="Bertrand D."/>
            <person name="Gao S."/>
            <person name="Seet Q."/>
            <person name="Wongkham S."/>
            <person name="Teh B.T."/>
            <person name="Wongkham C."/>
            <person name="Intapan P.M."/>
            <person name="Maleewong W."/>
            <person name="Yang X."/>
            <person name="Hu M."/>
            <person name="Wang Z."/>
            <person name="Hofmann A."/>
            <person name="Sternberg P.W."/>
            <person name="Tan P."/>
            <person name="Wang J."/>
            <person name="Gasser R.B."/>
        </authorList>
    </citation>
    <scope>NUCLEOTIDE SEQUENCE [LARGE SCALE GENOMIC DNA]</scope>
</reference>
<evidence type="ECO:0000256" key="2">
    <source>
        <dbReference type="ARBA" id="ARBA00009976"/>
    </source>
</evidence>
<keyword evidence="4 7" id="KW-0812">Transmembrane</keyword>
<dbReference type="InterPro" id="IPR007271">
    <property type="entry name" value="Nuc_sug_transpt"/>
</dbReference>
<feature type="transmembrane region" description="Helical" evidence="7">
    <location>
        <begin position="266"/>
        <end position="286"/>
    </location>
</feature>
<feature type="transmembrane region" description="Helical" evidence="7">
    <location>
        <begin position="167"/>
        <end position="190"/>
    </location>
</feature>
<gene>
    <name evidence="8" type="ORF">T265_03085</name>
</gene>
<dbReference type="CTD" id="20317272"/>